<keyword evidence="3" id="KW-0812">Transmembrane</keyword>
<dbReference type="GO" id="GO:1902201">
    <property type="term" value="P:negative regulation of bacterial-type flagellum-dependent cell motility"/>
    <property type="evidence" value="ECO:0007669"/>
    <property type="project" value="TreeGrafter"/>
</dbReference>
<keyword evidence="3" id="KW-0472">Membrane</keyword>
<dbReference type="RefSeq" id="WP_128995634.1">
    <property type="nucleotide sequence ID" value="NZ_PDKN01000002.1"/>
</dbReference>
<gene>
    <name evidence="5" type="ORF">CRV04_04595</name>
</gene>
<dbReference type="GO" id="GO:0005886">
    <property type="term" value="C:plasma membrane"/>
    <property type="evidence" value="ECO:0007669"/>
    <property type="project" value="TreeGrafter"/>
</dbReference>
<dbReference type="Pfam" id="PF00990">
    <property type="entry name" value="GGDEF"/>
    <property type="match status" value="1"/>
</dbReference>
<evidence type="ECO:0000256" key="2">
    <source>
        <dbReference type="ARBA" id="ARBA00034247"/>
    </source>
</evidence>
<organism evidence="5 6">
    <name type="scientific">Candidatus Marinarcus aquaticus</name>
    <dbReference type="NCBI Taxonomy" id="2044504"/>
    <lineage>
        <taxon>Bacteria</taxon>
        <taxon>Pseudomonadati</taxon>
        <taxon>Campylobacterota</taxon>
        <taxon>Epsilonproteobacteria</taxon>
        <taxon>Campylobacterales</taxon>
        <taxon>Arcobacteraceae</taxon>
        <taxon>Candidatus Marinarcus</taxon>
    </lineage>
</organism>
<dbReference type="InterPro" id="IPR050469">
    <property type="entry name" value="Diguanylate_Cyclase"/>
</dbReference>
<dbReference type="FunFam" id="3.30.70.270:FF:000001">
    <property type="entry name" value="Diguanylate cyclase domain protein"/>
    <property type="match status" value="1"/>
</dbReference>
<dbReference type="SUPFAM" id="SSF55073">
    <property type="entry name" value="Nucleotide cyclase"/>
    <property type="match status" value="1"/>
</dbReference>
<dbReference type="InterPro" id="IPR043128">
    <property type="entry name" value="Rev_trsase/Diguanyl_cyclase"/>
</dbReference>
<keyword evidence="6" id="KW-1185">Reference proteome</keyword>
<reference evidence="5 6" key="1">
    <citation type="submission" date="2017-10" db="EMBL/GenBank/DDBJ databases">
        <title>Genomics of the genus Arcobacter.</title>
        <authorList>
            <person name="Perez-Cataluna A."/>
            <person name="Figueras M.J."/>
        </authorList>
    </citation>
    <scope>NUCLEOTIDE SEQUENCE [LARGE SCALE GENOMIC DNA]</scope>
    <source>
        <strain evidence="5 6">CECT 8987</strain>
    </source>
</reference>
<evidence type="ECO:0000259" key="4">
    <source>
        <dbReference type="PROSITE" id="PS50887"/>
    </source>
</evidence>
<dbReference type="CDD" id="cd01949">
    <property type="entry name" value="GGDEF"/>
    <property type="match status" value="1"/>
</dbReference>
<dbReference type="NCBIfam" id="TIGR00254">
    <property type="entry name" value="GGDEF"/>
    <property type="match status" value="1"/>
</dbReference>
<comment type="catalytic activity">
    <reaction evidence="2">
        <text>2 GTP = 3',3'-c-di-GMP + 2 diphosphate</text>
        <dbReference type="Rhea" id="RHEA:24898"/>
        <dbReference type="ChEBI" id="CHEBI:33019"/>
        <dbReference type="ChEBI" id="CHEBI:37565"/>
        <dbReference type="ChEBI" id="CHEBI:58805"/>
        <dbReference type="EC" id="2.7.7.65"/>
    </reaction>
</comment>
<evidence type="ECO:0000313" key="5">
    <source>
        <dbReference type="EMBL" id="RXJ60285.1"/>
    </source>
</evidence>
<dbReference type="EC" id="2.7.7.65" evidence="1"/>
<dbReference type="SMART" id="SM00267">
    <property type="entry name" value="GGDEF"/>
    <property type="match status" value="1"/>
</dbReference>
<dbReference type="OrthoDB" id="9778432at2"/>
<dbReference type="PANTHER" id="PTHR45138">
    <property type="entry name" value="REGULATORY COMPONENTS OF SENSORY TRANSDUCTION SYSTEM"/>
    <property type="match status" value="1"/>
</dbReference>
<dbReference type="InterPro" id="IPR000160">
    <property type="entry name" value="GGDEF_dom"/>
</dbReference>
<name>A0A4Q0XTR6_9BACT</name>
<dbReference type="Gene3D" id="3.30.70.270">
    <property type="match status" value="1"/>
</dbReference>
<evidence type="ECO:0000313" key="6">
    <source>
        <dbReference type="Proteomes" id="UP000290657"/>
    </source>
</evidence>
<evidence type="ECO:0000256" key="1">
    <source>
        <dbReference type="ARBA" id="ARBA00012528"/>
    </source>
</evidence>
<feature type="domain" description="GGDEF" evidence="4">
    <location>
        <begin position="473"/>
        <end position="608"/>
    </location>
</feature>
<dbReference type="PROSITE" id="PS50887">
    <property type="entry name" value="GGDEF"/>
    <property type="match status" value="1"/>
</dbReference>
<dbReference type="GO" id="GO:0052621">
    <property type="term" value="F:diguanylate cyclase activity"/>
    <property type="evidence" value="ECO:0007669"/>
    <property type="project" value="UniProtKB-EC"/>
</dbReference>
<dbReference type="Proteomes" id="UP000290657">
    <property type="component" value="Unassembled WGS sequence"/>
</dbReference>
<evidence type="ECO:0000256" key="3">
    <source>
        <dbReference type="SAM" id="Phobius"/>
    </source>
</evidence>
<feature type="transmembrane region" description="Helical" evidence="3">
    <location>
        <begin position="6"/>
        <end position="28"/>
    </location>
</feature>
<comment type="caution">
    <text evidence="5">The sequence shown here is derived from an EMBL/GenBank/DDBJ whole genome shotgun (WGS) entry which is preliminary data.</text>
</comment>
<feature type="transmembrane region" description="Helical" evidence="3">
    <location>
        <begin position="177"/>
        <end position="199"/>
    </location>
</feature>
<dbReference type="AlphaFoldDB" id="A0A4Q0XTR6"/>
<dbReference type="Gene3D" id="3.30.450.290">
    <property type="match status" value="1"/>
</dbReference>
<proteinExistence type="predicted"/>
<dbReference type="InterPro" id="IPR029787">
    <property type="entry name" value="Nucleotide_cyclase"/>
</dbReference>
<dbReference type="PANTHER" id="PTHR45138:SF9">
    <property type="entry name" value="DIGUANYLATE CYCLASE DGCM-RELATED"/>
    <property type="match status" value="1"/>
</dbReference>
<dbReference type="GO" id="GO:0043709">
    <property type="term" value="P:cell adhesion involved in single-species biofilm formation"/>
    <property type="evidence" value="ECO:0007669"/>
    <property type="project" value="TreeGrafter"/>
</dbReference>
<dbReference type="EMBL" id="PDKN01000002">
    <property type="protein sequence ID" value="RXJ60285.1"/>
    <property type="molecule type" value="Genomic_DNA"/>
</dbReference>
<protein>
    <recommendedName>
        <fullName evidence="1">diguanylate cyclase</fullName>
        <ecNumber evidence="1">2.7.7.65</ecNumber>
    </recommendedName>
</protein>
<accession>A0A4Q0XTR6</accession>
<sequence>MKKRIIVQFSTMVIILALIITALIAYNLRQSGIKTSINTAKSISEVVKNGLTSHMINGNMDQRDTFINSISNMSNVKKLWFVRANSVTEQFGPGRDNEKLRDTIDQKVIKTGKMDYQLYENFSTNETIMRVTIPYLANSDGNVNCLTCHNVKYGETLGAVSIELDVNDLKQVGINSIYMILVITVASILTIIFITSNILKPYLKLFEKWGASIKEAVNGKFVQVEENNNLPKDMKDFTSNFNRLLDSYKATFTDIDKKLKYFIGQTTYKENQTPLDESKIIITNLSNLYQFKKEIEQDQTKEEIFSRLAQVLQKQFKQKDFTIYQTNLKEERREIVKQVGDLNFCCPSHMNNPSLCRSARTSNDVISVDFHNSCPCFTEENYYYYCTSVNINKNTTIVINFVVETKDELQYLKDNIAFIKSYINEAAPSIEVKILLKALKDSAFRDGLTGLYNRKFLDEYIKKSIPQLLRDNKKLAVLMLDMDHFKAVNDEYGHDIGDIVLKELAGILLENVRESDLVVRFGGEEFLVILNNIDSVQSAMAVANKIRIQVSQNEIDIYAGTKLRKTISIGVSVFPDDSRSFDSVCKNADIALYEAKNKGRDQVVLFNQEQVSSIDLF</sequence>
<keyword evidence="3" id="KW-1133">Transmembrane helix</keyword>